<feature type="transmembrane region" description="Helical" evidence="5">
    <location>
        <begin position="170"/>
        <end position="195"/>
    </location>
</feature>
<protein>
    <recommendedName>
        <fullName evidence="8">Ion transporter</fullName>
    </recommendedName>
</protein>
<feature type="transmembrane region" description="Helical" evidence="5">
    <location>
        <begin position="81"/>
        <end position="100"/>
    </location>
</feature>
<dbReference type="Proteomes" id="UP001156441">
    <property type="component" value="Unassembled WGS sequence"/>
</dbReference>
<evidence type="ECO:0008006" key="8">
    <source>
        <dbReference type="Google" id="ProtNLM"/>
    </source>
</evidence>
<evidence type="ECO:0000256" key="1">
    <source>
        <dbReference type="ARBA" id="ARBA00004141"/>
    </source>
</evidence>
<evidence type="ECO:0000313" key="7">
    <source>
        <dbReference type="Proteomes" id="UP001156441"/>
    </source>
</evidence>
<evidence type="ECO:0000256" key="3">
    <source>
        <dbReference type="ARBA" id="ARBA00022989"/>
    </source>
</evidence>
<keyword evidence="2 5" id="KW-0812">Transmembrane</keyword>
<evidence type="ECO:0000256" key="5">
    <source>
        <dbReference type="SAM" id="Phobius"/>
    </source>
</evidence>
<dbReference type="InterPro" id="IPR027359">
    <property type="entry name" value="Volt_channel_dom_sf"/>
</dbReference>
<feature type="transmembrane region" description="Helical" evidence="5">
    <location>
        <begin position="140"/>
        <end position="158"/>
    </location>
</feature>
<name>A0ABT2JBZ4_9PSEU</name>
<dbReference type="Gene3D" id="1.20.120.350">
    <property type="entry name" value="Voltage-gated potassium channels. Chain C"/>
    <property type="match status" value="1"/>
</dbReference>
<keyword evidence="7" id="KW-1185">Reference proteome</keyword>
<evidence type="ECO:0000313" key="6">
    <source>
        <dbReference type="EMBL" id="MCT2585383.1"/>
    </source>
</evidence>
<comment type="subcellular location">
    <subcellularLocation>
        <location evidence="1">Membrane</location>
        <topology evidence="1">Multi-pass membrane protein</topology>
    </subcellularLocation>
</comment>
<accession>A0ABT2JBZ4</accession>
<dbReference type="RefSeq" id="WP_260192940.1">
    <property type="nucleotide sequence ID" value="NZ_JAFFZE010000015.1"/>
</dbReference>
<feature type="transmembrane region" description="Helical" evidence="5">
    <location>
        <begin position="21"/>
        <end position="39"/>
    </location>
</feature>
<dbReference type="EMBL" id="JAFFZE010000015">
    <property type="protein sequence ID" value="MCT2585383.1"/>
    <property type="molecule type" value="Genomic_DNA"/>
</dbReference>
<reference evidence="6 7" key="1">
    <citation type="submission" date="2021-02" db="EMBL/GenBank/DDBJ databases">
        <title>Actinophytocola xerophila sp. nov., isolated from soil of cotton cropping field.</title>
        <authorList>
            <person name="Huang R."/>
            <person name="Chen X."/>
            <person name="Ge X."/>
            <person name="Liu W."/>
        </authorList>
    </citation>
    <scope>NUCLEOTIDE SEQUENCE [LARGE SCALE GENOMIC DNA]</scope>
    <source>
        <strain evidence="6 7">S1-96</strain>
    </source>
</reference>
<sequence length="225" mass="24047">MGVGDGSTNERAQAIEQRLDVPVLVAALVSVPAVFLTMTDGVLAVLGNVLNVVSGVVLVGESVLLLLLSREKLAWIREHRSELLLAVATIPAVVLLVGPVQVFRLLIFVSALRMLRVRRILGAADVISRRTNLGPRRHRAVLWVVTVIAVVFVGVVLADPTSASRRAVDWIVAHVGLVPAAVAAVLVVGTVLVAWRVQLVSRLVRRFRSAGSVQKDNGKGPHDEG</sequence>
<dbReference type="SUPFAM" id="SSF81324">
    <property type="entry name" value="Voltage-gated potassium channels"/>
    <property type="match status" value="1"/>
</dbReference>
<gene>
    <name evidence="6" type="ORF">JT362_19880</name>
</gene>
<proteinExistence type="predicted"/>
<evidence type="ECO:0000256" key="2">
    <source>
        <dbReference type="ARBA" id="ARBA00022692"/>
    </source>
</evidence>
<keyword evidence="4 5" id="KW-0472">Membrane</keyword>
<evidence type="ECO:0000256" key="4">
    <source>
        <dbReference type="ARBA" id="ARBA00023136"/>
    </source>
</evidence>
<comment type="caution">
    <text evidence="6">The sequence shown here is derived from an EMBL/GenBank/DDBJ whole genome shotgun (WGS) entry which is preliminary data.</text>
</comment>
<organism evidence="6 7">
    <name type="scientific">Actinophytocola gossypii</name>
    <dbReference type="NCBI Taxonomy" id="2812003"/>
    <lineage>
        <taxon>Bacteria</taxon>
        <taxon>Bacillati</taxon>
        <taxon>Actinomycetota</taxon>
        <taxon>Actinomycetes</taxon>
        <taxon>Pseudonocardiales</taxon>
        <taxon>Pseudonocardiaceae</taxon>
    </lineage>
</organism>
<keyword evidence="3 5" id="KW-1133">Transmembrane helix</keyword>